<gene>
    <name evidence="1" type="ORF">CA984_05070</name>
</gene>
<reference evidence="1 2" key="1">
    <citation type="submission" date="2017-05" db="EMBL/GenBank/DDBJ databases">
        <title>Biotechnological potential of actinobacteria isolated from South African environments.</title>
        <authorList>
            <person name="Le Roes-Hill M."/>
            <person name="Prins A."/>
            <person name="Durrell K.A."/>
        </authorList>
    </citation>
    <scope>NUCLEOTIDE SEQUENCE [LARGE SCALE GENOMIC DNA]</scope>
    <source>
        <strain evidence="1">M26</strain>
    </source>
</reference>
<sequence>MAEAALLAAEYGGSVPQLLHKHGYGPGRPVTNEAVQSGAWSRCGYGGCNYAGTPESLRNHQGKTGHR</sequence>
<dbReference type="Proteomes" id="UP000194761">
    <property type="component" value="Unassembled WGS sequence"/>
</dbReference>
<dbReference type="AlphaFoldDB" id="A0A243RUR1"/>
<comment type="caution">
    <text evidence="1">The sequence shown here is derived from an EMBL/GenBank/DDBJ whole genome shotgun (WGS) entry which is preliminary data.</text>
</comment>
<organism evidence="1 2">
    <name type="scientific">Streptosporangium minutum</name>
    <dbReference type="NCBI Taxonomy" id="569862"/>
    <lineage>
        <taxon>Bacteria</taxon>
        <taxon>Bacillati</taxon>
        <taxon>Actinomycetota</taxon>
        <taxon>Actinomycetes</taxon>
        <taxon>Streptosporangiales</taxon>
        <taxon>Streptosporangiaceae</taxon>
        <taxon>Streptosporangium</taxon>
    </lineage>
</organism>
<evidence type="ECO:0000313" key="2">
    <source>
        <dbReference type="Proteomes" id="UP000194761"/>
    </source>
</evidence>
<name>A0A243RUR1_9ACTN</name>
<protein>
    <submittedName>
        <fullName evidence="1">Uncharacterized protein</fullName>
    </submittedName>
</protein>
<keyword evidence="2" id="KW-1185">Reference proteome</keyword>
<dbReference type="EMBL" id="NGFP01000014">
    <property type="protein sequence ID" value="OUC98937.1"/>
    <property type="molecule type" value="Genomic_DNA"/>
</dbReference>
<accession>A0A243RUR1</accession>
<evidence type="ECO:0000313" key="1">
    <source>
        <dbReference type="EMBL" id="OUC98937.1"/>
    </source>
</evidence>
<proteinExistence type="predicted"/>